<dbReference type="RefSeq" id="WP_313763145.1">
    <property type="nucleotide sequence ID" value="NZ_BAAAVH010000107.1"/>
</dbReference>
<sequence>MSQPTPRSCENVPGRTARTGAGGPPARTRRPGEASPGRPPELLRLAGGISLHRRSVAHAAALNAAVRANLEHLRPWLEWAAAAPSPAQTEELARAGSAAWDAGTDFLYLVGLDARPGSVIGSFGLHGRIGPGALEIGYWVSAEHVGRGIATTAAEALTAAALALPGIGRVEIHCDQANGASAAVPRKLGYRLDRTAYAAVRAPGETGRQQIWVKER</sequence>
<feature type="domain" description="N-acetyltransferase" evidence="2">
    <location>
        <begin position="60"/>
        <end position="216"/>
    </location>
</feature>
<dbReference type="GO" id="GO:0016746">
    <property type="term" value="F:acyltransferase activity"/>
    <property type="evidence" value="ECO:0007669"/>
    <property type="project" value="UniProtKB-KW"/>
</dbReference>
<accession>A0ABW1EXQ7</accession>
<evidence type="ECO:0000256" key="1">
    <source>
        <dbReference type="SAM" id="MobiDB-lite"/>
    </source>
</evidence>
<dbReference type="EMBL" id="JBHSOD010000012">
    <property type="protein sequence ID" value="MFC5885876.1"/>
    <property type="molecule type" value="Genomic_DNA"/>
</dbReference>
<dbReference type="PANTHER" id="PTHR43441:SF3">
    <property type="entry name" value="ACETYLTRANSFERASE"/>
    <property type="match status" value="1"/>
</dbReference>
<keyword evidence="4" id="KW-1185">Reference proteome</keyword>
<feature type="region of interest" description="Disordered" evidence="1">
    <location>
        <begin position="1"/>
        <end position="40"/>
    </location>
</feature>
<dbReference type="InterPro" id="IPR016181">
    <property type="entry name" value="Acyl_CoA_acyltransferase"/>
</dbReference>
<dbReference type="PANTHER" id="PTHR43441">
    <property type="entry name" value="RIBOSOMAL-PROTEIN-SERINE ACETYLTRANSFERASE"/>
    <property type="match status" value="1"/>
</dbReference>
<reference evidence="4" key="1">
    <citation type="journal article" date="2019" name="Int. J. Syst. Evol. Microbiol.">
        <title>The Global Catalogue of Microorganisms (GCM) 10K type strain sequencing project: providing services to taxonomists for standard genome sequencing and annotation.</title>
        <authorList>
            <consortium name="The Broad Institute Genomics Platform"/>
            <consortium name="The Broad Institute Genome Sequencing Center for Infectious Disease"/>
            <person name="Wu L."/>
            <person name="Ma J."/>
        </authorList>
    </citation>
    <scope>NUCLEOTIDE SEQUENCE [LARGE SCALE GENOMIC DNA]</scope>
    <source>
        <strain evidence="4">CGMCC 4.1469</strain>
    </source>
</reference>
<dbReference type="Gene3D" id="3.40.630.30">
    <property type="match status" value="1"/>
</dbReference>
<dbReference type="InterPro" id="IPR000182">
    <property type="entry name" value="GNAT_dom"/>
</dbReference>
<dbReference type="Pfam" id="PF13302">
    <property type="entry name" value="Acetyltransf_3"/>
    <property type="match status" value="1"/>
</dbReference>
<comment type="caution">
    <text evidence="3">The sequence shown here is derived from an EMBL/GenBank/DDBJ whole genome shotgun (WGS) entry which is preliminary data.</text>
</comment>
<organism evidence="3 4">
    <name type="scientific">Kitasatospora aburaviensis</name>
    <dbReference type="NCBI Taxonomy" id="67265"/>
    <lineage>
        <taxon>Bacteria</taxon>
        <taxon>Bacillati</taxon>
        <taxon>Actinomycetota</taxon>
        <taxon>Actinomycetes</taxon>
        <taxon>Kitasatosporales</taxon>
        <taxon>Streptomycetaceae</taxon>
        <taxon>Kitasatospora</taxon>
    </lineage>
</organism>
<dbReference type="PROSITE" id="PS51186">
    <property type="entry name" value="GNAT"/>
    <property type="match status" value="1"/>
</dbReference>
<dbReference type="Proteomes" id="UP001596067">
    <property type="component" value="Unassembled WGS sequence"/>
</dbReference>
<dbReference type="SUPFAM" id="SSF55729">
    <property type="entry name" value="Acyl-CoA N-acyltransferases (Nat)"/>
    <property type="match status" value="1"/>
</dbReference>
<proteinExistence type="predicted"/>
<evidence type="ECO:0000313" key="4">
    <source>
        <dbReference type="Proteomes" id="UP001596067"/>
    </source>
</evidence>
<gene>
    <name evidence="3" type="ORF">ACFP0N_12940</name>
</gene>
<dbReference type="EC" id="2.3.-.-" evidence="3"/>
<keyword evidence="3" id="KW-0808">Transferase</keyword>
<protein>
    <submittedName>
        <fullName evidence="3">GNAT family N-acetyltransferase</fullName>
        <ecNumber evidence="3">2.3.-.-</ecNumber>
    </submittedName>
</protein>
<keyword evidence="3" id="KW-0012">Acyltransferase</keyword>
<name>A0ABW1EXQ7_9ACTN</name>
<dbReference type="InterPro" id="IPR051908">
    <property type="entry name" value="Ribosomal_N-acetyltransferase"/>
</dbReference>
<evidence type="ECO:0000259" key="2">
    <source>
        <dbReference type="PROSITE" id="PS51186"/>
    </source>
</evidence>
<evidence type="ECO:0000313" key="3">
    <source>
        <dbReference type="EMBL" id="MFC5885876.1"/>
    </source>
</evidence>